<accession>A0A9P1MDV3</accession>
<dbReference type="AlphaFoldDB" id="A0A9P1MDV3"/>
<protein>
    <submittedName>
        <fullName evidence="1">Uncharacterized protein</fullName>
    </submittedName>
</protein>
<dbReference type="EMBL" id="CALLCH030000020">
    <property type="protein sequence ID" value="CAI4219834.1"/>
    <property type="molecule type" value="Genomic_DNA"/>
</dbReference>
<evidence type="ECO:0000313" key="2">
    <source>
        <dbReference type="Proteomes" id="UP000838763"/>
    </source>
</evidence>
<reference evidence="1" key="1">
    <citation type="submission" date="2022-11" db="EMBL/GenBank/DDBJ databases">
        <authorList>
            <person name="Scott C."/>
            <person name="Bruce N."/>
        </authorList>
    </citation>
    <scope>NUCLEOTIDE SEQUENCE</scope>
</reference>
<comment type="caution">
    <text evidence="1">The sequence shown here is derived from an EMBL/GenBank/DDBJ whole genome shotgun (WGS) entry which is preliminary data.</text>
</comment>
<evidence type="ECO:0000313" key="1">
    <source>
        <dbReference type="EMBL" id="CAI4219834.1"/>
    </source>
</evidence>
<dbReference type="Proteomes" id="UP000838763">
    <property type="component" value="Unassembled WGS sequence"/>
</dbReference>
<sequence length="98" mass="10434">MQFSTAHGDVSSVLATLVKTDAAQPYLRRPRVVARPGRLASEQVFDEGQLVGGSHGIPTKRAKGASPVCGRLERSDVGLEWDVLFDQSIDGKEAAAVT</sequence>
<gene>
    <name evidence="1" type="ORF">PPNO1_LOCUS9380</name>
</gene>
<keyword evidence="2" id="KW-1185">Reference proteome</keyword>
<name>A0A9P1MDV3_9PEZI</name>
<proteinExistence type="predicted"/>
<organism evidence="1 2">
    <name type="scientific">Parascedosporium putredinis</name>
    <dbReference type="NCBI Taxonomy" id="1442378"/>
    <lineage>
        <taxon>Eukaryota</taxon>
        <taxon>Fungi</taxon>
        <taxon>Dikarya</taxon>
        <taxon>Ascomycota</taxon>
        <taxon>Pezizomycotina</taxon>
        <taxon>Sordariomycetes</taxon>
        <taxon>Hypocreomycetidae</taxon>
        <taxon>Microascales</taxon>
        <taxon>Microascaceae</taxon>
        <taxon>Parascedosporium</taxon>
    </lineage>
</organism>